<organism evidence="1 2">
    <name type="scientific">Pseudomonas syringae</name>
    <dbReference type="NCBI Taxonomy" id="317"/>
    <lineage>
        <taxon>Bacteria</taxon>
        <taxon>Pseudomonadati</taxon>
        <taxon>Pseudomonadota</taxon>
        <taxon>Gammaproteobacteria</taxon>
        <taxon>Pseudomonadales</taxon>
        <taxon>Pseudomonadaceae</taxon>
        <taxon>Pseudomonas</taxon>
    </lineage>
</organism>
<evidence type="ECO:0000313" key="2">
    <source>
        <dbReference type="Proteomes" id="UP000183853"/>
    </source>
</evidence>
<dbReference type="EMBL" id="FNHM01000003">
    <property type="protein sequence ID" value="SDM59253.1"/>
    <property type="molecule type" value="Genomic_DNA"/>
</dbReference>
<comment type="caution">
    <text evidence="1">The sequence shown here is derived from an EMBL/GenBank/DDBJ whole genome shotgun (WGS) entry which is preliminary data.</text>
</comment>
<dbReference type="AlphaFoldDB" id="A0AB37ZIX6"/>
<dbReference type="Proteomes" id="UP000183853">
    <property type="component" value="Unassembled WGS sequence"/>
</dbReference>
<name>A0AB37ZIX6_PSESX</name>
<sequence>MKKPIRRTNNTILIAVEGYTEEAFLRHLKQIYCGRDSFVSMTVKNAKGKGPDGIVAAIKSATRTGDYNLIGAVFDGDVPISVEVERWLKTNRVATFVSTPSIEATLLAVKACKPGRTTKECKDLLTATLSGDATDESFYGKHFPEAVIERGRMSASCLNDLIIFITRKS</sequence>
<reference evidence="1 2" key="1">
    <citation type="submission" date="2016-10" db="EMBL/GenBank/DDBJ databases">
        <authorList>
            <person name="Varghese N."/>
            <person name="Submissions S."/>
        </authorList>
    </citation>
    <scope>NUCLEOTIDE SEQUENCE [LARGE SCALE GENOMIC DNA]</scope>
    <source>
        <strain evidence="1 2">BS2122</strain>
    </source>
</reference>
<protein>
    <submittedName>
        <fullName evidence="1">RloB-like protein</fullName>
    </submittedName>
</protein>
<evidence type="ECO:0000313" key="1">
    <source>
        <dbReference type="EMBL" id="SDM59253.1"/>
    </source>
</evidence>
<accession>A0AB37ZIX6</accession>
<gene>
    <name evidence="1" type="ORF">SAMN05444505_103376</name>
</gene>
<proteinExistence type="predicted"/>
<dbReference type="RefSeq" id="WP_074806267.1">
    <property type="nucleotide sequence ID" value="NZ_FNHM01000003.1"/>
</dbReference>